<dbReference type="Pfam" id="PF17919">
    <property type="entry name" value="RT_RNaseH_2"/>
    <property type="match status" value="1"/>
</dbReference>
<reference evidence="2 3" key="1">
    <citation type="submission" date="2020-01" db="EMBL/GenBank/DDBJ databases">
        <title>Draft genome sequence of Aspergillus lentulus IFM 60648.</title>
        <authorList>
            <person name="Takahashi H."/>
            <person name="Yaguchi T."/>
        </authorList>
    </citation>
    <scope>NUCLEOTIDE SEQUENCE [LARGE SCALE GENOMIC DNA]</scope>
    <source>
        <strain evidence="2 3">IFM 60648</strain>
    </source>
</reference>
<proteinExistence type="predicted"/>
<organism evidence="2 3">
    <name type="scientific">Aspergillus lentulus</name>
    <dbReference type="NCBI Taxonomy" id="293939"/>
    <lineage>
        <taxon>Eukaryota</taxon>
        <taxon>Fungi</taxon>
        <taxon>Dikarya</taxon>
        <taxon>Ascomycota</taxon>
        <taxon>Pezizomycotina</taxon>
        <taxon>Eurotiomycetes</taxon>
        <taxon>Eurotiomycetidae</taxon>
        <taxon>Eurotiales</taxon>
        <taxon>Aspergillaceae</taxon>
        <taxon>Aspergillus</taxon>
        <taxon>Aspergillus subgen. Fumigati</taxon>
    </lineage>
</organism>
<dbReference type="EMBL" id="BLKI01000032">
    <property type="protein sequence ID" value="GFF80970.1"/>
    <property type="molecule type" value="Genomic_DNA"/>
</dbReference>
<evidence type="ECO:0000313" key="2">
    <source>
        <dbReference type="EMBL" id="GFF80970.1"/>
    </source>
</evidence>
<comment type="caution">
    <text evidence="2">The sequence shown here is derived from an EMBL/GenBank/DDBJ whole genome shotgun (WGS) entry which is preliminary data.</text>
</comment>
<dbReference type="PANTHER" id="PTHR33064:SF37">
    <property type="entry name" value="RIBONUCLEASE H"/>
    <property type="match status" value="1"/>
</dbReference>
<dbReference type="SUPFAM" id="SSF56672">
    <property type="entry name" value="DNA/RNA polymerases"/>
    <property type="match status" value="1"/>
</dbReference>
<gene>
    <name evidence="2" type="ORF">IFM60648_05885</name>
</gene>
<dbReference type="Proteomes" id="UP000465220">
    <property type="component" value="Unassembled WGS sequence"/>
</dbReference>
<dbReference type="InterPro" id="IPR051320">
    <property type="entry name" value="Viral_Replic_Matur_Polypro"/>
</dbReference>
<sequence>MESGSSSLIEAAPRETTAWPARTAYFPGPSWTTAVNEQECGDCGQKPFVRHRDSYVLPFSPENAPSEFQLYIERVLGHTLGDEVTAHIDNILIHSLDRAKFANHFQDHALGLAYAAQPLQPWQWTSTTRTDPCEFTTNASLFAIGAILSQSSHVTTIISRSLTKEERNYDAAERELLGVVYALYCFTLVDAQQSQLQQAAFGSKPPLSPAMPRYSAALDICNLDRPAKHSPPSMSQQQIPRAHPREIQDSDVLAAIVSFVERNRQQIWQHTGRKGGWEGWLQAELANFIPQSSPYFVEREQAVYQDTS</sequence>
<name>A0ABQ1AFM8_ASPLE</name>
<evidence type="ECO:0000313" key="3">
    <source>
        <dbReference type="Proteomes" id="UP000465220"/>
    </source>
</evidence>
<keyword evidence="3" id="KW-1185">Reference proteome</keyword>
<dbReference type="InterPro" id="IPR043502">
    <property type="entry name" value="DNA/RNA_pol_sf"/>
</dbReference>
<dbReference type="PANTHER" id="PTHR33064">
    <property type="entry name" value="POL PROTEIN"/>
    <property type="match status" value="1"/>
</dbReference>
<dbReference type="InterPro" id="IPR041577">
    <property type="entry name" value="RT_RNaseH_2"/>
</dbReference>
<evidence type="ECO:0000259" key="1">
    <source>
        <dbReference type="Pfam" id="PF17919"/>
    </source>
</evidence>
<protein>
    <recommendedName>
        <fullName evidence="1">Reverse transcriptase/retrotransposon-derived protein RNase H-like domain-containing protein</fullName>
    </recommendedName>
</protein>
<accession>A0ABQ1AFM8</accession>
<feature type="domain" description="Reverse transcriptase/retrotransposon-derived protein RNase H-like" evidence="1">
    <location>
        <begin position="129"/>
        <end position="186"/>
    </location>
</feature>